<protein>
    <recommendedName>
        <fullName evidence="3">MIR domain-containing protein</fullName>
    </recommendedName>
</protein>
<dbReference type="CDD" id="cd23263">
    <property type="entry name" value="beta-trefoil_MIR"/>
    <property type="match status" value="1"/>
</dbReference>
<organism evidence="4 5">
    <name type="scientific">Parasitella parasitica</name>
    <dbReference type="NCBI Taxonomy" id="35722"/>
    <lineage>
        <taxon>Eukaryota</taxon>
        <taxon>Fungi</taxon>
        <taxon>Fungi incertae sedis</taxon>
        <taxon>Mucoromycota</taxon>
        <taxon>Mucoromycotina</taxon>
        <taxon>Mucoromycetes</taxon>
        <taxon>Mucorales</taxon>
        <taxon>Mucorineae</taxon>
        <taxon>Mucoraceae</taxon>
        <taxon>Parasitella</taxon>
    </lineage>
</organism>
<dbReference type="Proteomes" id="UP000054107">
    <property type="component" value="Unassembled WGS sequence"/>
</dbReference>
<name>A0A0B7NC44_9FUNG</name>
<feature type="domain" description="MIR" evidence="3">
    <location>
        <begin position="80"/>
        <end position="136"/>
    </location>
</feature>
<evidence type="ECO:0000256" key="1">
    <source>
        <dbReference type="ARBA" id="ARBA00022729"/>
    </source>
</evidence>
<dbReference type="PANTHER" id="PTHR46809:SF2">
    <property type="entry name" value="GH21273P"/>
    <property type="match status" value="1"/>
</dbReference>
<evidence type="ECO:0000259" key="3">
    <source>
        <dbReference type="PROSITE" id="PS50919"/>
    </source>
</evidence>
<sequence length="201" mass="22826">MSGNTYSEAIDYGCRANGPIVFGDYISLKHNMTGRYLSSVADSFYEYGSGQQKVFAGGWESTEETIFIVNPPTGTEIEGGTEVNFGDTIRLRHLVTRANLHSHSGIESPVTKQQEVTCYGDDDTSDANDEWIVEQWTFDENENEDFELEDPTWYTGRSFFLRHKETGLTLHSHDEHLTGEQNEVTCYGNGPEENDRWRVVF</sequence>
<dbReference type="PANTHER" id="PTHR46809">
    <property type="entry name" value="STROMAL CELL-DERIVED FACTOR 2-LIKE PROTEIN"/>
    <property type="match status" value="1"/>
</dbReference>
<proteinExistence type="predicted"/>
<dbReference type="STRING" id="35722.A0A0B7NC44"/>
<gene>
    <name evidence="4" type="primary">PARPA_10397.1 scaffold 40272</name>
</gene>
<dbReference type="OrthoDB" id="5588846at2759"/>
<reference evidence="4 5" key="1">
    <citation type="submission" date="2014-09" db="EMBL/GenBank/DDBJ databases">
        <authorList>
            <person name="Ellenberger Sabrina"/>
        </authorList>
    </citation>
    <scope>NUCLEOTIDE SEQUENCE [LARGE SCALE GENOMIC DNA]</scope>
    <source>
        <strain evidence="4 5">CBS 412.66</strain>
    </source>
</reference>
<dbReference type="EMBL" id="LN732864">
    <property type="protein sequence ID" value="CEP16151.1"/>
    <property type="molecule type" value="Genomic_DNA"/>
</dbReference>
<dbReference type="InterPro" id="IPR036300">
    <property type="entry name" value="MIR_dom_sf"/>
</dbReference>
<keyword evidence="2" id="KW-0677">Repeat</keyword>
<evidence type="ECO:0000313" key="5">
    <source>
        <dbReference type="Proteomes" id="UP000054107"/>
    </source>
</evidence>
<dbReference type="SUPFAM" id="SSF82109">
    <property type="entry name" value="MIR domain"/>
    <property type="match status" value="1"/>
</dbReference>
<feature type="domain" description="MIR" evidence="3">
    <location>
        <begin position="150"/>
        <end position="201"/>
    </location>
</feature>
<dbReference type="SMART" id="SM00472">
    <property type="entry name" value="MIR"/>
    <property type="match status" value="3"/>
</dbReference>
<dbReference type="PROSITE" id="PS50919">
    <property type="entry name" value="MIR"/>
    <property type="match status" value="3"/>
</dbReference>
<dbReference type="Pfam" id="PF02815">
    <property type="entry name" value="MIR"/>
    <property type="match status" value="1"/>
</dbReference>
<evidence type="ECO:0000313" key="4">
    <source>
        <dbReference type="EMBL" id="CEP16151.1"/>
    </source>
</evidence>
<accession>A0A0B7NC44</accession>
<dbReference type="AlphaFoldDB" id="A0A0B7NC44"/>
<evidence type="ECO:0000256" key="2">
    <source>
        <dbReference type="ARBA" id="ARBA00022737"/>
    </source>
</evidence>
<keyword evidence="1" id="KW-0732">Signal</keyword>
<dbReference type="Gene3D" id="2.80.10.50">
    <property type="match status" value="1"/>
</dbReference>
<feature type="domain" description="MIR" evidence="3">
    <location>
        <begin position="17"/>
        <end position="72"/>
    </location>
</feature>
<dbReference type="InterPro" id="IPR016093">
    <property type="entry name" value="MIR_motif"/>
</dbReference>
<keyword evidence="5" id="KW-1185">Reference proteome</keyword>